<reference evidence="7 8" key="1">
    <citation type="submission" date="2015-12" db="EMBL/GenBank/DDBJ databases">
        <title>Complete genome of Lacimicrobium alkaliphilum KCTC 32984.</title>
        <authorList>
            <person name="Kim S.-G."/>
            <person name="Lee Y.-J."/>
        </authorList>
    </citation>
    <scope>NUCLEOTIDE SEQUENCE [LARGE SCALE GENOMIC DNA]</scope>
    <source>
        <strain evidence="7 8">YelD216</strain>
    </source>
</reference>
<dbReference type="InterPro" id="IPR007627">
    <property type="entry name" value="RNA_pol_sigma70_r2"/>
</dbReference>
<dbReference type="InterPro" id="IPR014284">
    <property type="entry name" value="RNA_pol_sigma-70_dom"/>
</dbReference>
<evidence type="ECO:0000256" key="1">
    <source>
        <dbReference type="ARBA" id="ARBA00010641"/>
    </source>
</evidence>
<dbReference type="Pfam" id="PF08281">
    <property type="entry name" value="Sigma70_r4_2"/>
    <property type="match status" value="1"/>
</dbReference>
<dbReference type="SUPFAM" id="SSF88946">
    <property type="entry name" value="Sigma2 domain of RNA polymerase sigma factors"/>
    <property type="match status" value="1"/>
</dbReference>
<dbReference type="PANTHER" id="PTHR43133">
    <property type="entry name" value="RNA POLYMERASE ECF-TYPE SIGMA FACTO"/>
    <property type="match status" value="1"/>
</dbReference>
<feature type="domain" description="RNA polymerase sigma-70 region 2" evidence="5">
    <location>
        <begin position="29"/>
        <end position="95"/>
    </location>
</feature>
<sequence>MDDNTHRADQDRELVANVLAGQQGAFALLIEQHQKLVWHLVYRMVHNPDDCKELCQEVFLRVHKNLQSFRFESKLSTWIGRIAFNISSRHLQRKQLPLIAPGDDDICPTETIADDVDLAAAFADEDLLMKLHKALESLAPVPRTILTLYYLDELTISEVADILEKPEGTVKNSLFRARAILREKFAHYLEVTDAER</sequence>
<dbReference type="InterPro" id="IPR013325">
    <property type="entry name" value="RNA_pol_sigma_r2"/>
</dbReference>
<dbReference type="Gene3D" id="1.10.10.10">
    <property type="entry name" value="Winged helix-like DNA-binding domain superfamily/Winged helix DNA-binding domain"/>
    <property type="match status" value="1"/>
</dbReference>
<dbReference type="PANTHER" id="PTHR43133:SF51">
    <property type="entry name" value="RNA POLYMERASE SIGMA FACTOR"/>
    <property type="match status" value="1"/>
</dbReference>
<evidence type="ECO:0000313" key="7">
    <source>
        <dbReference type="EMBL" id="ALS96814.1"/>
    </source>
</evidence>
<evidence type="ECO:0000259" key="6">
    <source>
        <dbReference type="Pfam" id="PF08281"/>
    </source>
</evidence>
<accession>A0A0U3A761</accession>
<keyword evidence="8" id="KW-1185">Reference proteome</keyword>
<gene>
    <name evidence="7" type="ORF">AT746_00005</name>
</gene>
<comment type="similarity">
    <text evidence="1">Belongs to the sigma-70 factor family. ECF subfamily.</text>
</comment>
<dbReference type="STRING" id="1526571.AT746_00005"/>
<dbReference type="CDD" id="cd06171">
    <property type="entry name" value="Sigma70_r4"/>
    <property type="match status" value="1"/>
</dbReference>
<dbReference type="OrthoDB" id="9803470at2"/>
<dbReference type="InterPro" id="IPR036388">
    <property type="entry name" value="WH-like_DNA-bd_sf"/>
</dbReference>
<dbReference type="AlphaFoldDB" id="A0A0U3A761"/>
<dbReference type="Pfam" id="PF04542">
    <property type="entry name" value="Sigma70_r2"/>
    <property type="match status" value="1"/>
</dbReference>
<dbReference type="EMBL" id="CP013650">
    <property type="protein sequence ID" value="ALS96814.1"/>
    <property type="molecule type" value="Genomic_DNA"/>
</dbReference>
<dbReference type="Proteomes" id="UP000068447">
    <property type="component" value="Chromosome"/>
</dbReference>
<evidence type="ECO:0000313" key="8">
    <source>
        <dbReference type="Proteomes" id="UP000068447"/>
    </source>
</evidence>
<evidence type="ECO:0000256" key="3">
    <source>
        <dbReference type="ARBA" id="ARBA00023082"/>
    </source>
</evidence>
<name>A0A0U3A761_9ALTE</name>
<dbReference type="Gene3D" id="1.10.1740.10">
    <property type="match status" value="1"/>
</dbReference>
<evidence type="ECO:0000259" key="5">
    <source>
        <dbReference type="Pfam" id="PF04542"/>
    </source>
</evidence>
<keyword evidence="2" id="KW-0805">Transcription regulation</keyword>
<evidence type="ECO:0000256" key="2">
    <source>
        <dbReference type="ARBA" id="ARBA00023015"/>
    </source>
</evidence>
<keyword evidence="4" id="KW-0804">Transcription</keyword>
<dbReference type="GO" id="GO:0003677">
    <property type="term" value="F:DNA binding"/>
    <property type="evidence" value="ECO:0007669"/>
    <property type="project" value="InterPro"/>
</dbReference>
<protein>
    <recommendedName>
        <fullName evidence="9">RNA polymerase subunit sigma-24</fullName>
    </recommendedName>
</protein>
<dbReference type="InterPro" id="IPR039425">
    <property type="entry name" value="RNA_pol_sigma-70-like"/>
</dbReference>
<evidence type="ECO:0008006" key="9">
    <source>
        <dbReference type="Google" id="ProtNLM"/>
    </source>
</evidence>
<dbReference type="NCBIfam" id="TIGR02937">
    <property type="entry name" value="sigma70-ECF"/>
    <property type="match status" value="1"/>
</dbReference>
<dbReference type="SUPFAM" id="SSF88659">
    <property type="entry name" value="Sigma3 and sigma4 domains of RNA polymerase sigma factors"/>
    <property type="match status" value="1"/>
</dbReference>
<evidence type="ECO:0000256" key="4">
    <source>
        <dbReference type="ARBA" id="ARBA00023163"/>
    </source>
</evidence>
<keyword evidence="3" id="KW-0731">Sigma factor</keyword>
<feature type="domain" description="RNA polymerase sigma factor 70 region 4 type 2" evidence="6">
    <location>
        <begin position="129"/>
        <end position="179"/>
    </location>
</feature>
<proteinExistence type="inferred from homology"/>
<dbReference type="KEGG" id="lal:AT746_00005"/>
<dbReference type="InterPro" id="IPR013324">
    <property type="entry name" value="RNA_pol_sigma_r3/r4-like"/>
</dbReference>
<dbReference type="GO" id="GO:0016987">
    <property type="term" value="F:sigma factor activity"/>
    <property type="evidence" value="ECO:0007669"/>
    <property type="project" value="UniProtKB-KW"/>
</dbReference>
<organism evidence="7 8">
    <name type="scientific">Lacimicrobium alkaliphilum</name>
    <dbReference type="NCBI Taxonomy" id="1526571"/>
    <lineage>
        <taxon>Bacteria</taxon>
        <taxon>Pseudomonadati</taxon>
        <taxon>Pseudomonadota</taxon>
        <taxon>Gammaproteobacteria</taxon>
        <taxon>Alteromonadales</taxon>
        <taxon>Alteromonadaceae</taxon>
        <taxon>Lacimicrobium</taxon>
    </lineage>
</organism>
<dbReference type="RefSeq" id="WP_062483810.1">
    <property type="nucleotide sequence ID" value="NZ_CP013650.1"/>
</dbReference>
<dbReference type="GO" id="GO:0006352">
    <property type="term" value="P:DNA-templated transcription initiation"/>
    <property type="evidence" value="ECO:0007669"/>
    <property type="project" value="InterPro"/>
</dbReference>
<dbReference type="InterPro" id="IPR013249">
    <property type="entry name" value="RNA_pol_sigma70_r4_t2"/>
</dbReference>